<dbReference type="InterPro" id="IPR039426">
    <property type="entry name" value="TonB-dep_rcpt-like"/>
</dbReference>
<gene>
    <name evidence="17" type="ORF">GRI39_13895</name>
</gene>
<feature type="region of interest" description="Disordered" evidence="13">
    <location>
        <begin position="108"/>
        <end position="127"/>
    </location>
</feature>
<protein>
    <submittedName>
        <fullName evidence="17">TonB-dependent receptor</fullName>
    </submittedName>
</protein>
<evidence type="ECO:0000256" key="7">
    <source>
        <dbReference type="ARBA" id="ARBA00023065"/>
    </source>
</evidence>
<keyword evidence="18" id="KW-1185">Reference proteome</keyword>
<evidence type="ECO:0000256" key="12">
    <source>
        <dbReference type="RuleBase" id="RU003357"/>
    </source>
</evidence>
<dbReference type="PROSITE" id="PS52016">
    <property type="entry name" value="TONB_DEPENDENT_REC_3"/>
    <property type="match status" value="1"/>
</dbReference>
<dbReference type="RefSeq" id="WP_160740330.1">
    <property type="nucleotide sequence ID" value="NZ_WTYQ01000006.1"/>
</dbReference>
<accession>A0A845A9Q2</accession>
<evidence type="ECO:0000313" key="17">
    <source>
        <dbReference type="EMBL" id="MXP27122.1"/>
    </source>
</evidence>
<keyword evidence="9 11" id="KW-0472">Membrane</keyword>
<dbReference type="InterPro" id="IPR012910">
    <property type="entry name" value="Plug_dom"/>
</dbReference>
<feature type="domain" description="TonB-dependent receptor-like beta-barrel" evidence="15">
    <location>
        <begin position="309"/>
        <end position="753"/>
    </location>
</feature>
<keyword evidence="5 11" id="KW-0812">Transmembrane</keyword>
<evidence type="ECO:0000256" key="8">
    <source>
        <dbReference type="ARBA" id="ARBA00023077"/>
    </source>
</evidence>
<evidence type="ECO:0000259" key="16">
    <source>
        <dbReference type="Pfam" id="PF07715"/>
    </source>
</evidence>
<reference evidence="17 18" key="1">
    <citation type="submission" date="2019-12" db="EMBL/GenBank/DDBJ databases">
        <title>Genomic-based taxomic classification of the family Erythrobacteraceae.</title>
        <authorList>
            <person name="Xu L."/>
        </authorList>
    </citation>
    <scope>NUCLEOTIDE SEQUENCE [LARGE SCALE GENOMIC DNA]</scope>
    <source>
        <strain evidence="17 18">DSM 18604</strain>
    </source>
</reference>
<keyword evidence="14" id="KW-0732">Signal</keyword>
<keyword evidence="3 11" id="KW-1134">Transmembrane beta strand</keyword>
<dbReference type="InterPro" id="IPR036942">
    <property type="entry name" value="Beta-barrel_TonB_sf"/>
</dbReference>
<evidence type="ECO:0000256" key="13">
    <source>
        <dbReference type="SAM" id="MobiDB-lite"/>
    </source>
</evidence>
<dbReference type="Proteomes" id="UP000460561">
    <property type="component" value="Unassembled WGS sequence"/>
</dbReference>
<dbReference type="Gene3D" id="3.55.50.30">
    <property type="match status" value="1"/>
</dbReference>
<dbReference type="PANTHER" id="PTHR32552:SF81">
    <property type="entry name" value="TONB-DEPENDENT OUTER MEMBRANE RECEPTOR"/>
    <property type="match status" value="1"/>
</dbReference>
<keyword evidence="4" id="KW-0410">Iron transport</keyword>
<dbReference type="SUPFAM" id="SSF56935">
    <property type="entry name" value="Porins"/>
    <property type="match status" value="1"/>
</dbReference>
<dbReference type="AlphaFoldDB" id="A0A845A9Q2"/>
<proteinExistence type="inferred from homology"/>
<name>A0A845A9Q2_9SPHN</name>
<organism evidence="17 18">
    <name type="scientific">Altericroceibacterium indicum</name>
    <dbReference type="NCBI Taxonomy" id="374177"/>
    <lineage>
        <taxon>Bacteria</taxon>
        <taxon>Pseudomonadati</taxon>
        <taxon>Pseudomonadota</taxon>
        <taxon>Alphaproteobacteria</taxon>
        <taxon>Sphingomonadales</taxon>
        <taxon>Erythrobacteraceae</taxon>
        <taxon>Altericroceibacterium</taxon>
    </lineage>
</organism>
<evidence type="ECO:0000313" key="18">
    <source>
        <dbReference type="Proteomes" id="UP000460561"/>
    </source>
</evidence>
<dbReference type="InterPro" id="IPR000531">
    <property type="entry name" value="Beta-barrel_TonB"/>
</dbReference>
<feature type="chain" id="PRO_5032873460" evidence="14">
    <location>
        <begin position="23"/>
        <end position="790"/>
    </location>
</feature>
<comment type="caution">
    <text evidence="17">The sequence shown here is derived from an EMBL/GenBank/DDBJ whole genome shotgun (WGS) entry which is preliminary data.</text>
</comment>
<evidence type="ECO:0000256" key="1">
    <source>
        <dbReference type="ARBA" id="ARBA00004571"/>
    </source>
</evidence>
<comment type="subcellular location">
    <subcellularLocation>
        <location evidence="1 11">Cell outer membrane</location>
        <topology evidence="1 11">Multi-pass membrane protein</topology>
    </subcellularLocation>
</comment>
<dbReference type="Pfam" id="PF07715">
    <property type="entry name" value="Plug"/>
    <property type="match status" value="1"/>
</dbReference>
<dbReference type="Gene3D" id="2.40.170.20">
    <property type="entry name" value="TonB-dependent receptor, beta-barrel domain"/>
    <property type="match status" value="1"/>
</dbReference>
<comment type="similarity">
    <text evidence="11 12">Belongs to the TonB-dependent receptor family.</text>
</comment>
<evidence type="ECO:0000256" key="3">
    <source>
        <dbReference type="ARBA" id="ARBA00022452"/>
    </source>
</evidence>
<sequence length="790" mass="83224">MRLFLLAPICLSAAGIATPALARDHAVNVPAGRGAEAAVVLAQQTGTSIVLADSALAKRQIPAIRGTLSTDQAVKRLAGLLNARAVPAGSSGWRLVALKARRKPLFSRPDRTQAPAPVTKAAPLPPQPEIVVMGSKSDRLLKDYPGQVAIISGEALSFGGVGGTEKIMQRVASVSSTHLGSGRNKLFIRGIADSSFTGPTQATVGQYFGDLRLSYNAPDPDLRLSDIERVEVLEGPQGTLYGAGSLGGIIRIVPNAPQMGEVSGSAMVGGSLTQHGSGSGDASLTANLPLNEDNLALRITADAASSGGYIDKPLLGRKNVNRTDILGGRAALRFDAGDGWTVDWIALGQTTRGRDSQYADRGGPPLSRSSAVKEGFDADYGQGQLVISGQFGEWHVRSSTGITRQKLEERYDATEPGGDPRLFTQQNHTDMIANETRVWKPLGDVFGAVLGVSYTHNVTKLTRVLGTPGDEQATTGVENRINEATLYGEASFRLAPGVVASGGGRITRSSLSGEGEDIDPLLAMALVKAGVTAARHSHAFLPSASLSANVLDQTTLYLRYQEGFRPGGLAVSGAFVSRFKSDHVSTLELGARHGTPGISPVELGMSISYSDWKDIQADYLDSAGLPGTANIGDGTIWSATLDAAFILSSAWRVDAGFSYNDSRVDEPTGQLFEARLSQVPNIANFSGRVGVDYTRRLANGMELAARGWASYIGDSRLGVGPELGAKQGNYLDSGVTVRLSKGAYGLSLSLTNLLDEEGNRFALGTPFAIGREQITPLRPRSIRIGFEAAF</sequence>
<keyword evidence="7" id="KW-0406">Ion transport</keyword>
<feature type="signal peptide" evidence="14">
    <location>
        <begin position="1"/>
        <end position="22"/>
    </location>
</feature>
<evidence type="ECO:0000256" key="14">
    <source>
        <dbReference type="SAM" id="SignalP"/>
    </source>
</evidence>
<keyword evidence="6" id="KW-0408">Iron</keyword>
<evidence type="ECO:0000256" key="11">
    <source>
        <dbReference type="PROSITE-ProRule" id="PRU01360"/>
    </source>
</evidence>
<evidence type="ECO:0000256" key="10">
    <source>
        <dbReference type="ARBA" id="ARBA00023237"/>
    </source>
</evidence>
<dbReference type="OrthoDB" id="9760333at2"/>
<feature type="domain" description="TonB-dependent receptor plug" evidence="16">
    <location>
        <begin position="142"/>
        <end position="249"/>
    </location>
</feature>
<evidence type="ECO:0000256" key="6">
    <source>
        <dbReference type="ARBA" id="ARBA00023004"/>
    </source>
</evidence>
<evidence type="ECO:0000259" key="15">
    <source>
        <dbReference type="Pfam" id="PF00593"/>
    </source>
</evidence>
<dbReference type="EMBL" id="WTYQ01000006">
    <property type="protein sequence ID" value="MXP27122.1"/>
    <property type="molecule type" value="Genomic_DNA"/>
</dbReference>
<keyword evidence="2 11" id="KW-0813">Transport</keyword>
<evidence type="ECO:0000256" key="5">
    <source>
        <dbReference type="ARBA" id="ARBA00022692"/>
    </source>
</evidence>
<evidence type="ECO:0000256" key="4">
    <source>
        <dbReference type="ARBA" id="ARBA00022496"/>
    </source>
</evidence>
<evidence type="ECO:0000256" key="9">
    <source>
        <dbReference type="ARBA" id="ARBA00023136"/>
    </source>
</evidence>
<keyword evidence="8 12" id="KW-0798">TonB box</keyword>
<evidence type="ECO:0000256" key="2">
    <source>
        <dbReference type="ARBA" id="ARBA00022448"/>
    </source>
</evidence>
<dbReference type="GO" id="GO:0006826">
    <property type="term" value="P:iron ion transport"/>
    <property type="evidence" value="ECO:0007669"/>
    <property type="project" value="UniProtKB-KW"/>
</dbReference>
<dbReference type="GO" id="GO:0009279">
    <property type="term" value="C:cell outer membrane"/>
    <property type="evidence" value="ECO:0007669"/>
    <property type="project" value="UniProtKB-SubCell"/>
</dbReference>
<keyword evidence="10 11" id="KW-0998">Cell outer membrane</keyword>
<dbReference type="PANTHER" id="PTHR32552">
    <property type="entry name" value="FERRICHROME IRON RECEPTOR-RELATED"/>
    <property type="match status" value="1"/>
</dbReference>
<dbReference type="Pfam" id="PF00593">
    <property type="entry name" value="TonB_dep_Rec_b-barrel"/>
    <property type="match status" value="1"/>
</dbReference>
<keyword evidence="17" id="KW-0675">Receptor</keyword>